<protein>
    <submittedName>
        <fullName evidence="2">Uncharacterized protein</fullName>
    </submittedName>
</protein>
<feature type="region of interest" description="Disordered" evidence="1">
    <location>
        <begin position="33"/>
        <end position="86"/>
    </location>
</feature>
<sequence>AAAAAPAVRPAPSDVAALPPVAAPSRPAVTQVAAASRPAALEPPRPLAPSGIGGGSAPGAGARPLLPPPVPFGSAGAATLGSGLGR</sequence>
<proteinExistence type="predicted"/>
<reference evidence="3" key="1">
    <citation type="journal article" date="2019" name="Int. J. Syst. Evol. Microbiol.">
        <title>The Global Catalogue of Microorganisms (GCM) 10K type strain sequencing project: providing services to taxonomists for standard genome sequencing and annotation.</title>
        <authorList>
            <consortium name="The Broad Institute Genomics Platform"/>
            <consortium name="The Broad Institute Genome Sequencing Center for Infectious Disease"/>
            <person name="Wu L."/>
            <person name="Ma J."/>
        </authorList>
    </citation>
    <scope>NUCLEOTIDE SEQUENCE [LARGE SCALE GENOMIC DNA]</scope>
    <source>
        <strain evidence="3">CECT 7131</strain>
    </source>
</reference>
<evidence type="ECO:0000256" key="1">
    <source>
        <dbReference type="SAM" id="MobiDB-lite"/>
    </source>
</evidence>
<dbReference type="EMBL" id="JAUFPN010000065">
    <property type="protein sequence ID" value="MDN3564169.1"/>
    <property type="molecule type" value="Genomic_DNA"/>
</dbReference>
<comment type="caution">
    <text evidence="2">The sequence shown here is derived from an EMBL/GenBank/DDBJ whole genome shotgun (WGS) entry which is preliminary data.</text>
</comment>
<feature type="non-terminal residue" evidence="2">
    <location>
        <position position="1"/>
    </location>
</feature>
<feature type="region of interest" description="Disordered" evidence="1">
    <location>
        <begin position="1"/>
        <end position="20"/>
    </location>
</feature>
<feature type="compositionally biased region" description="Low complexity" evidence="1">
    <location>
        <begin position="72"/>
        <end position="86"/>
    </location>
</feature>
<gene>
    <name evidence="2" type="ORF">QWZ14_07255</name>
</gene>
<keyword evidence="3" id="KW-1185">Reference proteome</keyword>
<name>A0ABT8A381_9PROT</name>
<accession>A0ABT8A381</accession>
<evidence type="ECO:0000313" key="2">
    <source>
        <dbReference type="EMBL" id="MDN3564169.1"/>
    </source>
</evidence>
<evidence type="ECO:0000313" key="3">
    <source>
        <dbReference type="Proteomes" id="UP001529369"/>
    </source>
</evidence>
<feature type="compositionally biased region" description="Low complexity" evidence="1">
    <location>
        <begin position="1"/>
        <end position="17"/>
    </location>
</feature>
<organism evidence="2 3">
    <name type="scientific">Paeniroseomonas aquatica</name>
    <dbReference type="NCBI Taxonomy" id="373043"/>
    <lineage>
        <taxon>Bacteria</taxon>
        <taxon>Pseudomonadati</taxon>
        <taxon>Pseudomonadota</taxon>
        <taxon>Alphaproteobacteria</taxon>
        <taxon>Acetobacterales</taxon>
        <taxon>Acetobacteraceae</taxon>
        <taxon>Paeniroseomonas</taxon>
    </lineage>
</organism>
<dbReference type="Proteomes" id="UP001529369">
    <property type="component" value="Unassembled WGS sequence"/>
</dbReference>